<dbReference type="AlphaFoldDB" id="A0A8T0I6N4"/>
<keyword evidence="2" id="KW-1185">Reference proteome</keyword>
<proteinExistence type="predicted"/>
<protein>
    <submittedName>
        <fullName evidence="1">Uncharacterized protein</fullName>
    </submittedName>
</protein>
<dbReference type="Proteomes" id="UP000822688">
    <property type="component" value="Chromosome 4"/>
</dbReference>
<accession>A0A8T0I6N4</accession>
<reference evidence="1" key="1">
    <citation type="submission" date="2020-06" db="EMBL/GenBank/DDBJ databases">
        <title>WGS assembly of Ceratodon purpureus strain R40.</title>
        <authorList>
            <person name="Carey S.B."/>
            <person name="Jenkins J."/>
            <person name="Shu S."/>
            <person name="Lovell J.T."/>
            <person name="Sreedasyam A."/>
            <person name="Maumus F."/>
            <person name="Tiley G.P."/>
            <person name="Fernandez-Pozo N."/>
            <person name="Barry K."/>
            <person name="Chen C."/>
            <person name="Wang M."/>
            <person name="Lipzen A."/>
            <person name="Daum C."/>
            <person name="Saski C.A."/>
            <person name="Payton A.C."/>
            <person name="Mcbreen J.C."/>
            <person name="Conrad R.E."/>
            <person name="Kollar L.M."/>
            <person name="Olsson S."/>
            <person name="Huttunen S."/>
            <person name="Landis J.B."/>
            <person name="Wickett N.J."/>
            <person name="Johnson M.G."/>
            <person name="Rensing S.A."/>
            <person name="Grimwood J."/>
            <person name="Schmutz J."/>
            <person name="Mcdaniel S.F."/>
        </authorList>
    </citation>
    <scope>NUCLEOTIDE SEQUENCE</scope>
    <source>
        <strain evidence="1">R40</strain>
    </source>
</reference>
<organism evidence="1 2">
    <name type="scientific">Ceratodon purpureus</name>
    <name type="common">Fire moss</name>
    <name type="synonym">Dicranum purpureum</name>
    <dbReference type="NCBI Taxonomy" id="3225"/>
    <lineage>
        <taxon>Eukaryota</taxon>
        <taxon>Viridiplantae</taxon>
        <taxon>Streptophyta</taxon>
        <taxon>Embryophyta</taxon>
        <taxon>Bryophyta</taxon>
        <taxon>Bryophytina</taxon>
        <taxon>Bryopsida</taxon>
        <taxon>Dicranidae</taxon>
        <taxon>Pseudoditrichales</taxon>
        <taxon>Ditrichaceae</taxon>
        <taxon>Ceratodon</taxon>
    </lineage>
</organism>
<evidence type="ECO:0000313" key="1">
    <source>
        <dbReference type="EMBL" id="KAG0578726.1"/>
    </source>
</evidence>
<name>A0A8T0I6N4_CERPU</name>
<evidence type="ECO:0000313" key="2">
    <source>
        <dbReference type="Proteomes" id="UP000822688"/>
    </source>
</evidence>
<comment type="caution">
    <text evidence="1">The sequence shown here is derived from an EMBL/GenBank/DDBJ whole genome shotgun (WGS) entry which is preliminary data.</text>
</comment>
<dbReference type="EMBL" id="CM026424">
    <property type="protein sequence ID" value="KAG0578726.1"/>
    <property type="molecule type" value="Genomic_DNA"/>
</dbReference>
<gene>
    <name evidence="1" type="ORF">KC19_4G045400</name>
</gene>
<sequence length="83" mass="9134">MVSSFMDPLPKTGSMIPDPFLFRNMCRESGGIQCGSCACRLASGWSPNDPRLHDSTSTAEVTAACAKRSVRRTCFGLQLVWEY</sequence>